<dbReference type="EMBL" id="JBAFSM010000011">
    <property type="protein sequence ID" value="MEG3436887.1"/>
    <property type="molecule type" value="Genomic_DNA"/>
</dbReference>
<name>A0AAW9QRP4_9CHRO</name>
<dbReference type="InterPro" id="IPR024370">
    <property type="entry name" value="PBP_domain"/>
</dbReference>
<comment type="caution">
    <text evidence="3">The sequence shown here is derived from an EMBL/GenBank/DDBJ whole genome shotgun (WGS) entry which is preliminary data.</text>
</comment>
<gene>
    <name evidence="3" type="ORF">V0288_07125</name>
</gene>
<evidence type="ECO:0000259" key="2">
    <source>
        <dbReference type="Pfam" id="PF12849"/>
    </source>
</evidence>
<organism evidence="3 4">
    <name type="scientific">Pannus brasiliensis CCIBt3594</name>
    <dbReference type="NCBI Taxonomy" id="1427578"/>
    <lineage>
        <taxon>Bacteria</taxon>
        <taxon>Bacillati</taxon>
        <taxon>Cyanobacteriota</taxon>
        <taxon>Cyanophyceae</taxon>
        <taxon>Oscillatoriophycideae</taxon>
        <taxon>Chroococcales</taxon>
        <taxon>Microcystaceae</taxon>
        <taxon>Pannus</taxon>
    </lineage>
</organism>
<protein>
    <submittedName>
        <fullName evidence="3">Phosphate ABC transporter substrate-binding protein</fullName>
    </submittedName>
</protein>
<dbReference type="Gene3D" id="3.40.190.10">
    <property type="entry name" value="Periplasmic binding protein-like II"/>
    <property type="match status" value="2"/>
</dbReference>
<dbReference type="AlphaFoldDB" id="A0AAW9QRP4"/>
<sequence length="320" mass="33786">MSSKNETIPLLVALLTTGAVLGGGFLLLKNRCTSGGSFFLCGGASSRTPAPSSPVSSPLPPPPSPREVATFPVPTEIPSGTKIRVDGSTSMVQINSALKQAIERKYAGVSVLTNGRGSDKGIERVSDGSIDIAAISRPLTEAEIARGLVATPIVRDSIAIAIGARNPFSGKLTAAQVKDIFTGKTTKWSEVGGSPTEIRVINRPAGSGTYQTFRSEVLGGAEFGTGPNFVTMPRDATTPILRELGLDGIGYATYAQVEKQKTVRTISIDGIPPGDPNYPFQRTLYYVYKEPANEAVKAFLGFAISREGQEVILRGNEDLQ</sequence>
<dbReference type="SUPFAM" id="SSF53850">
    <property type="entry name" value="Periplasmic binding protein-like II"/>
    <property type="match status" value="1"/>
</dbReference>
<dbReference type="PANTHER" id="PTHR30570:SF1">
    <property type="entry name" value="PHOSPHATE-BINDING PROTEIN PSTS"/>
    <property type="match status" value="1"/>
</dbReference>
<keyword evidence="4" id="KW-1185">Reference proteome</keyword>
<reference evidence="3 4" key="1">
    <citation type="submission" date="2024-01" db="EMBL/GenBank/DDBJ databases">
        <title>Genomic insights into the taxonomy and metabolism of the cyanobacterium Pannus brasiliensis CCIBt3594.</title>
        <authorList>
            <person name="Machado M."/>
            <person name="Botero N.B."/>
            <person name="Andreote A.P.D."/>
            <person name="Feitosa A.M.T."/>
            <person name="Popin R."/>
            <person name="Sivonen K."/>
            <person name="Fiore M.F."/>
        </authorList>
    </citation>
    <scope>NUCLEOTIDE SEQUENCE [LARGE SCALE GENOMIC DNA]</scope>
    <source>
        <strain evidence="3 4">CCIBt3594</strain>
    </source>
</reference>
<evidence type="ECO:0000256" key="1">
    <source>
        <dbReference type="ARBA" id="ARBA00022729"/>
    </source>
</evidence>
<dbReference type="PANTHER" id="PTHR30570">
    <property type="entry name" value="PERIPLASMIC PHOSPHATE BINDING COMPONENT OF PHOSPHATE ABC TRANSPORTER"/>
    <property type="match status" value="1"/>
</dbReference>
<proteinExistence type="predicted"/>
<dbReference type="InterPro" id="IPR050811">
    <property type="entry name" value="Phosphate_ABC_transporter"/>
</dbReference>
<dbReference type="RefSeq" id="WP_332864355.1">
    <property type="nucleotide sequence ID" value="NZ_JBAFSM010000011.1"/>
</dbReference>
<dbReference type="Pfam" id="PF12849">
    <property type="entry name" value="PBP_like_2"/>
    <property type="match status" value="1"/>
</dbReference>
<keyword evidence="1" id="KW-0732">Signal</keyword>
<accession>A0AAW9QRP4</accession>
<dbReference type="Proteomes" id="UP001328733">
    <property type="component" value="Unassembled WGS sequence"/>
</dbReference>
<dbReference type="CDD" id="cd13653">
    <property type="entry name" value="PBP2_phosphate_like_1"/>
    <property type="match status" value="1"/>
</dbReference>
<evidence type="ECO:0000313" key="3">
    <source>
        <dbReference type="EMBL" id="MEG3436887.1"/>
    </source>
</evidence>
<feature type="domain" description="PBP" evidence="2">
    <location>
        <begin position="78"/>
        <end position="307"/>
    </location>
</feature>
<evidence type="ECO:0000313" key="4">
    <source>
        <dbReference type="Proteomes" id="UP001328733"/>
    </source>
</evidence>